<dbReference type="Proteomes" id="UP000185936">
    <property type="component" value="Unassembled WGS sequence"/>
</dbReference>
<dbReference type="Gene3D" id="1.10.3720.10">
    <property type="entry name" value="MetI-like"/>
    <property type="match status" value="1"/>
</dbReference>
<feature type="transmembrane region" description="Helical" evidence="8">
    <location>
        <begin position="196"/>
        <end position="219"/>
    </location>
</feature>
<dbReference type="PROSITE" id="PS50928">
    <property type="entry name" value="ABC_TM1"/>
    <property type="match status" value="1"/>
</dbReference>
<evidence type="ECO:0000256" key="3">
    <source>
        <dbReference type="ARBA" id="ARBA00022448"/>
    </source>
</evidence>
<organism evidence="10 11">
    <name type="scientific">Natronorubrum thiooxidans</name>
    <dbReference type="NCBI Taxonomy" id="308853"/>
    <lineage>
        <taxon>Archaea</taxon>
        <taxon>Methanobacteriati</taxon>
        <taxon>Methanobacteriota</taxon>
        <taxon>Stenosarchaea group</taxon>
        <taxon>Halobacteria</taxon>
        <taxon>Halobacteriales</taxon>
        <taxon>Natrialbaceae</taxon>
        <taxon>Natronorubrum</taxon>
    </lineage>
</organism>
<dbReference type="AlphaFoldDB" id="A0A1N7GRD7"/>
<dbReference type="RefSeq" id="WP_084776799.1">
    <property type="nucleotide sequence ID" value="NZ_FTNR01000014.1"/>
</dbReference>
<gene>
    <name evidence="10" type="ORF">SAMN05421752_114104</name>
</gene>
<sequence>MSVTSSIRRASLVRQGTLLFVLLLIYAFLLVPVAIVVLTSFTGQTFPAIPYDGISLQWYTELLTDSQLLGALVTSFIVATAASLLAVAFGTAAAVGFVRAEFPYKQQLSTVMLLPMIISPVITGIALIRYFGMVNVSSGYPALIVGHSILTVPYVFLLVRSQLVTFDEDLEQASRVLGADSTVTFLNVTAPIISPALLAGFFVAFVVSFGEFTATQFLISPGSSTVPVEIYTMLRTGLTPTINALSTVLVVIMVVAALLSRYFER</sequence>
<evidence type="ECO:0000256" key="7">
    <source>
        <dbReference type="ARBA" id="ARBA00023136"/>
    </source>
</evidence>
<keyword evidence="5 8" id="KW-0812">Transmembrane</keyword>
<dbReference type="PANTHER" id="PTHR43848:SF2">
    <property type="entry name" value="PUTRESCINE TRANSPORT SYSTEM PERMEASE PROTEIN POTI"/>
    <property type="match status" value="1"/>
</dbReference>
<dbReference type="CDD" id="cd06261">
    <property type="entry name" value="TM_PBP2"/>
    <property type="match status" value="1"/>
</dbReference>
<dbReference type="PANTHER" id="PTHR43848">
    <property type="entry name" value="PUTRESCINE TRANSPORT SYSTEM PERMEASE PROTEIN POTI"/>
    <property type="match status" value="1"/>
</dbReference>
<dbReference type="Pfam" id="PF00528">
    <property type="entry name" value="BPD_transp_1"/>
    <property type="match status" value="1"/>
</dbReference>
<evidence type="ECO:0000313" key="11">
    <source>
        <dbReference type="Proteomes" id="UP000185936"/>
    </source>
</evidence>
<dbReference type="InterPro" id="IPR000515">
    <property type="entry name" value="MetI-like"/>
</dbReference>
<feature type="transmembrane region" description="Helical" evidence="8">
    <location>
        <begin position="68"/>
        <end position="98"/>
    </location>
</feature>
<keyword evidence="11" id="KW-1185">Reference proteome</keyword>
<keyword evidence="7 8" id="KW-0472">Membrane</keyword>
<evidence type="ECO:0000256" key="5">
    <source>
        <dbReference type="ARBA" id="ARBA00022692"/>
    </source>
</evidence>
<dbReference type="InterPro" id="IPR035906">
    <property type="entry name" value="MetI-like_sf"/>
</dbReference>
<evidence type="ECO:0000256" key="1">
    <source>
        <dbReference type="ARBA" id="ARBA00004651"/>
    </source>
</evidence>
<evidence type="ECO:0000256" key="4">
    <source>
        <dbReference type="ARBA" id="ARBA00022475"/>
    </source>
</evidence>
<feature type="transmembrane region" description="Helical" evidence="8">
    <location>
        <begin position="18"/>
        <end position="41"/>
    </location>
</feature>
<dbReference type="InterPro" id="IPR051789">
    <property type="entry name" value="Bact_Polyamine_Transport"/>
</dbReference>
<keyword evidence="6 8" id="KW-1133">Transmembrane helix</keyword>
<evidence type="ECO:0000256" key="2">
    <source>
        <dbReference type="ARBA" id="ARBA00007069"/>
    </source>
</evidence>
<dbReference type="OrthoDB" id="163541at2157"/>
<dbReference type="SUPFAM" id="SSF161098">
    <property type="entry name" value="MetI-like"/>
    <property type="match status" value="1"/>
</dbReference>
<comment type="similarity">
    <text evidence="2">Belongs to the binding-protein-dependent transport system permease family. CysTW subfamily.</text>
</comment>
<evidence type="ECO:0000256" key="8">
    <source>
        <dbReference type="RuleBase" id="RU363032"/>
    </source>
</evidence>
<feature type="transmembrane region" description="Helical" evidence="8">
    <location>
        <begin position="239"/>
        <end position="259"/>
    </location>
</feature>
<name>A0A1N7GRD7_9EURY</name>
<dbReference type="EMBL" id="FTNR01000014">
    <property type="protein sequence ID" value="SIS15134.1"/>
    <property type="molecule type" value="Genomic_DNA"/>
</dbReference>
<protein>
    <submittedName>
        <fullName evidence="10">Spermidine/putrescine transport system permease protein</fullName>
    </submittedName>
</protein>
<dbReference type="STRING" id="308853.SAMN05421752_114104"/>
<accession>A0A1N7GRD7</accession>
<keyword evidence="3 8" id="KW-0813">Transport</keyword>
<feature type="domain" description="ABC transmembrane type-1" evidence="9">
    <location>
        <begin position="72"/>
        <end position="260"/>
    </location>
</feature>
<comment type="subcellular location">
    <subcellularLocation>
        <location evidence="1 8">Cell membrane</location>
        <topology evidence="1 8">Multi-pass membrane protein</topology>
    </subcellularLocation>
</comment>
<keyword evidence="4" id="KW-1003">Cell membrane</keyword>
<feature type="transmembrane region" description="Helical" evidence="8">
    <location>
        <begin position="110"/>
        <end position="132"/>
    </location>
</feature>
<evidence type="ECO:0000256" key="6">
    <source>
        <dbReference type="ARBA" id="ARBA00022989"/>
    </source>
</evidence>
<evidence type="ECO:0000259" key="9">
    <source>
        <dbReference type="PROSITE" id="PS50928"/>
    </source>
</evidence>
<dbReference type="GO" id="GO:0055085">
    <property type="term" value="P:transmembrane transport"/>
    <property type="evidence" value="ECO:0007669"/>
    <property type="project" value="InterPro"/>
</dbReference>
<evidence type="ECO:0000313" key="10">
    <source>
        <dbReference type="EMBL" id="SIS15134.1"/>
    </source>
</evidence>
<feature type="transmembrane region" description="Helical" evidence="8">
    <location>
        <begin position="138"/>
        <end position="159"/>
    </location>
</feature>
<reference evidence="11" key="1">
    <citation type="submission" date="2017-01" db="EMBL/GenBank/DDBJ databases">
        <authorList>
            <person name="Varghese N."/>
            <person name="Submissions S."/>
        </authorList>
    </citation>
    <scope>NUCLEOTIDE SEQUENCE [LARGE SCALE GENOMIC DNA]</scope>
    <source>
        <strain evidence="11">type strain: HArc-</strain>
    </source>
</reference>
<proteinExistence type="inferred from homology"/>
<dbReference type="GO" id="GO:0005886">
    <property type="term" value="C:plasma membrane"/>
    <property type="evidence" value="ECO:0007669"/>
    <property type="project" value="UniProtKB-SubCell"/>
</dbReference>